<dbReference type="InterPro" id="IPR004370">
    <property type="entry name" value="4-OT-like_dom"/>
</dbReference>
<name>A0A6J6SDP5_9ZZZZ</name>
<organism evidence="4">
    <name type="scientific">freshwater metagenome</name>
    <dbReference type="NCBI Taxonomy" id="449393"/>
    <lineage>
        <taxon>unclassified sequences</taxon>
        <taxon>metagenomes</taxon>
        <taxon>ecological metagenomes</taxon>
    </lineage>
</organism>
<dbReference type="AlphaFoldDB" id="A0A6J6SDP5"/>
<proteinExistence type="inferred from homology"/>
<dbReference type="GO" id="GO:0016853">
    <property type="term" value="F:isomerase activity"/>
    <property type="evidence" value="ECO:0007669"/>
    <property type="project" value="UniProtKB-KW"/>
</dbReference>
<dbReference type="EMBL" id="CAEZYW010000030">
    <property type="protein sequence ID" value="CAB4733051.1"/>
    <property type="molecule type" value="Genomic_DNA"/>
</dbReference>
<dbReference type="Pfam" id="PF01361">
    <property type="entry name" value="Tautomerase"/>
    <property type="match status" value="1"/>
</dbReference>
<comment type="similarity">
    <text evidence="1">Belongs to the 4-oxalocrotonate tautomerase family.</text>
</comment>
<protein>
    <submittedName>
        <fullName evidence="4">Unannotated protein</fullName>
    </submittedName>
</protein>
<dbReference type="SUPFAM" id="SSF55331">
    <property type="entry name" value="Tautomerase/MIF"/>
    <property type="match status" value="1"/>
</dbReference>
<accession>A0A6J6SDP5</accession>
<dbReference type="NCBIfam" id="TIGR00013">
    <property type="entry name" value="taut"/>
    <property type="match status" value="1"/>
</dbReference>
<dbReference type="InterPro" id="IPR018191">
    <property type="entry name" value="4-OT"/>
</dbReference>
<keyword evidence="2" id="KW-0413">Isomerase</keyword>
<dbReference type="InterPro" id="IPR014347">
    <property type="entry name" value="Tautomerase/MIF_sf"/>
</dbReference>
<reference evidence="4" key="1">
    <citation type="submission" date="2020-05" db="EMBL/GenBank/DDBJ databases">
        <authorList>
            <person name="Chiriac C."/>
            <person name="Salcher M."/>
            <person name="Ghai R."/>
            <person name="Kavagutti S V."/>
        </authorList>
    </citation>
    <scope>NUCLEOTIDE SEQUENCE</scope>
</reference>
<gene>
    <name evidence="4" type="ORF">UFOPK2786_00309</name>
</gene>
<evidence type="ECO:0000313" key="4">
    <source>
        <dbReference type="EMBL" id="CAB4733051.1"/>
    </source>
</evidence>
<evidence type="ECO:0000256" key="1">
    <source>
        <dbReference type="ARBA" id="ARBA00006723"/>
    </source>
</evidence>
<dbReference type="PANTHER" id="PTHR35530">
    <property type="entry name" value="TAUTOMERASE-RELATED"/>
    <property type="match status" value="1"/>
</dbReference>
<dbReference type="CDD" id="cd00491">
    <property type="entry name" value="4Oxalocrotonate_Tautomerase"/>
    <property type="match status" value="1"/>
</dbReference>
<evidence type="ECO:0000259" key="3">
    <source>
        <dbReference type="Pfam" id="PF01361"/>
    </source>
</evidence>
<sequence>MPFVQITMLEGRTIEQKHDLIRRLTDATAESLGGDPGRIRVVIYEVSADSWGIGGEPVSSRRPIP</sequence>
<feature type="domain" description="4-oxalocrotonate tautomerase-like" evidence="3">
    <location>
        <begin position="2"/>
        <end position="60"/>
    </location>
</feature>
<dbReference type="PANTHER" id="PTHR35530:SF1">
    <property type="entry name" value="2-HYDROXYMUCONATE TAUTOMERASE"/>
    <property type="match status" value="1"/>
</dbReference>
<evidence type="ECO:0000256" key="2">
    <source>
        <dbReference type="ARBA" id="ARBA00023235"/>
    </source>
</evidence>
<dbReference type="Gene3D" id="3.30.429.10">
    <property type="entry name" value="Macrophage Migration Inhibitory Factor"/>
    <property type="match status" value="1"/>
</dbReference>